<dbReference type="Proteomes" id="UP000693952">
    <property type="component" value="Chromosome"/>
</dbReference>
<gene>
    <name evidence="3" type="ORF">KSS89_15945</name>
</gene>
<keyword evidence="1" id="KW-0175">Coiled coil</keyword>
<protein>
    <submittedName>
        <fullName evidence="3">Uncharacterized protein</fullName>
    </submittedName>
</protein>
<name>A0ABX8MFD8_9PSED</name>
<feature type="region of interest" description="Disordered" evidence="2">
    <location>
        <begin position="83"/>
        <end position="108"/>
    </location>
</feature>
<proteinExistence type="predicted"/>
<organism evidence="3 4">
    <name type="scientific">Pseudomonas sessilinigenes</name>
    <dbReference type="NCBI Taxonomy" id="658629"/>
    <lineage>
        <taxon>Bacteria</taxon>
        <taxon>Pseudomonadati</taxon>
        <taxon>Pseudomonadota</taxon>
        <taxon>Gammaproteobacteria</taxon>
        <taxon>Pseudomonadales</taxon>
        <taxon>Pseudomonadaceae</taxon>
        <taxon>Pseudomonas</taxon>
    </lineage>
</organism>
<reference evidence="3" key="1">
    <citation type="submission" date="2021-06" db="EMBL/GenBank/DDBJ databases">
        <title>Updating the genus Pseudomonas: Description of 43 new species and partition of the Pseudomonas putida group.</title>
        <authorList>
            <person name="Girard L."/>
            <person name="Lood C."/>
            <person name="Vandamme P."/>
            <person name="Rokni-Zadeh H."/>
            <person name="van Noort V."/>
            <person name="Hofte M."/>
            <person name="Lavigne R."/>
            <person name="De Mot R."/>
        </authorList>
    </citation>
    <scope>NUCLEOTIDE SEQUENCE</scope>
    <source>
        <strain evidence="3">CMR12a</strain>
    </source>
</reference>
<accession>A0ABX8MFD8</accession>
<sequence length="108" mass="12606">MYSIHQRLQARACRKLALEQNQRLLKQAHALNNQAYALLDKVRPDLDTFEQYHLLRNKAEEKFQEANEHLQLVNREFGEPQASGFAPLLRTSPPKQASRRSLLQRTGR</sequence>
<feature type="compositionally biased region" description="Polar residues" evidence="2">
    <location>
        <begin position="93"/>
        <end position="108"/>
    </location>
</feature>
<evidence type="ECO:0000313" key="3">
    <source>
        <dbReference type="EMBL" id="QXH37788.1"/>
    </source>
</evidence>
<feature type="coiled-coil region" evidence="1">
    <location>
        <begin position="14"/>
        <end position="76"/>
    </location>
</feature>
<evidence type="ECO:0000256" key="1">
    <source>
        <dbReference type="SAM" id="Coils"/>
    </source>
</evidence>
<evidence type="ECO:0000256" key="2">
    <source>
        <dbReference type="SAM" id="MobiDB-lite"/>
    </source>
</evidence>
<dbReference type="EMBL" id="CP077074">
    <property type="protein sequence ID" value="QXH37788.1"/>
    <property type="molecule type" value="Genomic_DNA"/>
</dbReference>
<evidence type="ECO:0000313" key="4">
    <source>
        <dbReference type="Proteomes" id="UP000693952"/>
    </source>
</evidence>
<dbReference type="RefSeq" id="WP_124346826.1">
    <property type="nucleotide sequence ID" value="NZ_CP027706.1"/>
</dbReference>
<keyword evidence="4" id="KW-1185">Reference proteome</keyword>